<dbReference type="RefSeq" id="WP_136899461.1">
    <property type="nucleotide sequence ID" value="NZ_SWJE01000030.1"/>
</dbReference>
<sequence length="105" mass="10289">MGLLDFAGKVVGDVVKGAEHSAEDVLKGGGKVLGGAADFAKGLAKGNLSEAFGGVKEMGKGGFDAFSGAKDLTELASPEGLAANVLLDGAKEGIKSLPGQNNATA</sequence>
<name>A0A4U1HB24_9BURK</name>
<accession>A0A4U1HB24</accession>
<evidence type="ECO:0000313" key="2">
    <source>
        <dbReference type="Proteomes" id="UP000305539"/>
    </source>
</evidence>
<dbReference type="AlphaFoldDB" id="A0A4U1HB24"/>
<organism evidence="1 2">
    <name type="scientific">Trinickia terrae</name>
    <dbReference type="NCBI Taxonomy" id="2571161"/>
    <lineage>
        <taxon>Bacteria</taxon>
        <taxon>Pseudomonadati</taxon>
        <taxon>Pseudomonadota</taxon>
        <taxon>Betaproteobacteria</taxon>
        <taxon>Burkholderiales</taxon>
        <taxon>Burkholderiaceae</taxon>
        <taxon>Trinickia</taxon>
    </lineage>
</organism>
<dbReference type="Proteomes" id="UP000305539">
    <property type="component" value="Unassembled WGS sequence"/>
</dbReference>
<gene>
    <name evidence="1" type="ORF">FAZ69_32355</name>
</gene>
<protein>
    <submittedName>
        <fullName evidence="1">Uncharacterized protein</fullName>
    </submittedName>
</protein>
<comment type="caution">
    <text evidence="1">The sequence shown here is derived from an EMBL/GenBank/DDBJ whole genome shotgun (WGS) entry which is preliminary data.</text>
</comment>
<evidence type="ECO:0000313" key="1">
    <source>
        <dbReference type="EMBL" id="TKC77971.1"/>
    </source>
</evidence>
<keyword evidence="2" id="KW-1185">Reference proteome</keyword>
<reference evidence="1 2" key="1">
    <citation type="submission" date="2019-04" db="EMBL/GenBank/DDBJ databases">
        <title>Trinickia sp. 7GSK02, isolated from subtropical forest soil.</title>
        <authorList>
            <person name="Gao Z.-H."/>
            <person name="Qiu L.-H."/>
        </authorList>
    </citation>
    <scope>NUCLEOTIDE SEQUENCE [LARGE SCALE GENOMIC DNA]</scope>
    <source>
        <strain evidence="1 2">7GSK02</strain>
    </source>
</reference>
<dbReference type="EMBL" id="SWJE01000030">
    <property type="protein sequence ID" value="TKC77971.1"/>
    <property type="molecule type" value="Genomic_DNA"/>
</dbReference>
<proteinExistence type="predicted"/>